<sequence length="311" mass="33321">MSPVSTMTITTAILCALGVDAAACPPGAGHGHGSANTTATALTQPYYPANAHCIEYTVPVSVSYDRVNFNFSQWPDDYALEQTLASGYVTQLSTGVAVLQQLAAAVRTGRYTGTVGKPSKLVLMGFSFGSYITHNTIAATPDIADAVVLTAFGANLTAGVNGNGLLRSFVPRVAALSNAQRFGLLDTGYLTWVDKYALIENYFKYPYYDTDAVAYVESTKEAFSIGEFLTFATVPDTSSFTGAALAITAETDYIVCDGYCPGVFDEPAKTYYKNAKPFVAYLQPEASHHLNFHRNATGAFEVITSFLDRTL</sequence>
<dbReference type="InterPro" id="IPR029058">
    <property type="entry name" value="AB_hydrolase_fold"/>
</dbReference>
<name>A0A1V8THE8_9PEZI</name>
<feature type="signal peptide" evidence="1">
    <location>
        <begin position="1"/>
        <end position="21"/>
    </location>
</feature>
<proteinExistence type="predicted"/>
<comment type="caution">
    <text evidence="2">The sequence shown here is derived from an EMBL/GenBank/DDBJ whole genome shotgun (WGS) entry which is preliminary data.</text>
</comment>
<keyword evidence="3" id="KW-1185">Reference proteome</keyword>
<accession>A0A1V8THE8</accession>
<dbReference type="Gene3D" id="3.40.50.1820">
    <property type="entry name" value="alpha/beta hydrolase"/>
    <property type="match status" value="1"/>
</dbReference>
<keyword evidence="1" id="KW-0732">Signal</keyword>
<dbReference type="EMBL" id="NAJO01000008">
    <property type="protein sequence ID" value="OQO10704.1"/>
    <property type="molecule type" value="Genomic_DNA"/>
</dbReference>
<evidence type="ECO:0008006" key="4">
    <source>
        <dbReference type="Google" id="ProtNLM"/>
    </source>
</evidence>
<evidence type="ECO:0000313" key="2">
    <source>
        <dbReference type="EMBL" id="OQO10704.1"/>
    </source>
</evidence>
<evidence type="ECO:0000313" key="3">
    <source>
        <dbReference type="Proteomes" id="UP000192596"/>
    </source>
</evidence>
<dbReference type="SUPFAM" id="SSF53474">
    <property type="entry name" value="alpha/beta-Hydrolases"/>
    <property type="match status" value="1"/>
</dbReference>
<evidence type="ECO:0000256" key="1">
    <source>
        <dbReference type="SAM" id="SignalP"/>
    </source>
</evidence>
<dbReference type="AlphaFoldDB" id="A0A1V8THE8"/>
<dbReference type="OrthoDB" id="190201at2759"/>
<gene>
    <name evidence="2" type="ORF">B0A48_04004</name>
</gene>
<organism evidence="2 3">
    <name type="scientific">Cryoendolithus antarcticus</name>
    <dbReference type="NCBI Taxonomy" id="1507870"/>
    <lineage>
        <taxon>Eukaryota</taxon>
        <taxon>Fungi</taxon>
        <taxon>Dikarya</taxon>
        <taxon>Ascomycota</taxon>
        <taxon>Pezizomycotina</taxon>
        <taxon>Dothideomycetes</taxon>
        <taxon>Dothideomycetidae</taxon>
        <taxon>Cladosporiales</taxon>
        <taxon>Cladosporiaceae</taxon>
        <taxon>Cryoendolithus</taxon>
    </lineage>
</organism>
<dbReference type="Proteomes" id="UP000192596">
    <property type="component" value="Unassembled WGS sequence"/>
</dbReference>
<reference evidence="3" key="1">
    <citation type="submission" date="2017-03" db="EMBL/GenBank/DDBJ databases">
        <title>Genomes of endolithic fungi from Antarctica.</title>
        <authorList>
            <person name="Coleine C."/>
            <person name="Masonjones S."/>
            <person name="Stajich J.E."/>
        </authorList>
    </citation>
    <scope>NUCLEOTIDE SEQUENCE [LARGE SCALE GENOMIC DNA]</scope>
    <source>
        <strain evidence="3">CCFEE 5527</strain>
    </source>
</reference>
<protein>
    <recommendedName>
        <fullName evidence="4">AB hydrolase-1 domain-containing protein</fullName>
    </recommendedName>
</protein>
<dbReference type="InParanoid" id="A0A1V8THE8"/>
<feature type="chain" id="PRO_5013116757" description="AB hydrolase-1 domain-containing protein" evidence="1">
    <location>
        <begin position="22"/>
        <end position="311"/>
    </location>
</feature>
<dbReference type="STRING" id="1507870.A0A1V8THE8"/>